<reference evidence="1" key="2">
    <citation type="journal article" date="2015" name="Fish Shellfish Immunol.">
        <title>Early steps in the European eel (Anguilla anguilla)-Vibrio vulnificus interaction in the gills: Role of the RtxA13 toxin.</title>
        <authorList>
            <person name="Callol A."/>
            <person name="Pajuelo D."/>
            <person name="Ebbesson L."/>
            <person name="Teles M."/>
            <person name="MacKenzie S."/>
            <person name="Amaro C."/>
        </authorList>
    </citation>
    <scope>NUCLEOTIDE SEQUENCE</scope>
</reference>
<name>A0A0E9XF74_ANGAN</name>
<evidence type="ECO:0000313" key="1">
    <source>
        <dbReference type="EMBL" id="JAI00319.1"/>
    </source>
</evidence>
<accession>A0A0E9XF74</accession>
<dbReference type="AlphaFoldDB" id="A0A0E9XF74"/>
<protein>
    <submittedName>
        <fullName evidence="1">Uncharacterized protein</fullName>
    </submittedName>
</protein>
<reference evidence="1" key="1">
    <citation type="submission" date="2014-11" db="EMBL/GenBank/DDBJ databases">
        <authorList>
            <person name="Amaro Gonzalez C."/>
        </authorList>
    </citation>
    <scope>NUCLEOTIDE SEQUENCE</scope>
</reference>
<organism evidence="1">
    <name type="scientific">Anguilla anguilla</name>
    <name type="common">European freshwater eel</name>
    <name type="synonym">Muraena anguilla</name>
    <dbReference type="NCBI Taxonomy" id="7936"/>
    <lineage>
        <taxon>Eukaryota</taxon>
        <taxon>Metazoa</taxon>
        <taxon>Chordata</taxon>
        <taxon>Craniata</taxon>
        <taxon>Vertebrata</taxon>
        <taxon>Euteleostomi</taxon>
        <taxon>Actinopterygii</taxon>
        <taxon>Neopterygii</taxon>
        <taxon>Teleostei</taxon>
        <taxon>Anguilliformes</taxon>
        <taxon>Anguillidae</taxon>
        <taxon>Anguilla</taxon>
    </lineage>
</organism>
<proteinExistence type="predicted"/>
<sequence>MFRQQLSNWTFAIIHLNHLKSRFFGMFFQNYKSVP</sequence>
<dbReference type="EMBL" id="GBXM01008259">
    <property type="protein sequence ID" value="JAI00319.1"/>
    <property type="molecule type" value="Transcribed_RNA"/>
</dbReference>